<dbReference type="GO" id="GO:0000272">
    <property type="term" value="P:polysaccharide catabolic process"/>
    <property type="evidence" value="ECO:0007669"/>
    <property type="project" value="UniProtKB-KW"/>
</dbReference>
<keyword evidence="13" id="KW-1185">Reference proteome</keyword>
<feature type="chain" id="PRO_5021439736" description="GH18 domain-containing protein" evidence="10">
    <location>
        <begin position="21"/>
        <end position="566"/>
    </location>
</feature>
<keyword evidence="5 7" id="KW-0326">Glycosidase</keyword>
<comment type="caution">
    <text evidence="12">The sequence shown here is derived from an EMBL/GenBank/DDBJ whole genome shotgun (WGS) entry which is preliminary data.</text>
</comment>
<keyword evidence="6" id="KW-0624">Polysaccharide degradation</keyword>
<dbReference type="SMART" id="SM00636">
    <property type="entry name" value="Glyco_18"/>
    <property type="match status" value="1"/>
</dbReference>
<organism evidence="12 13">
    <name type="scientific">Dentipellis fragilis</name>
    <dbReference type="NCBI Taxonomy" id="205917"/>
    <lineage>
        <taxon>Eukaryota</taxon>
        <taxon>Fungi</taxon>
        <taxon>Dikarya</taxon>
        <taxon>Basidiomycota</taxon>
        <taxon>Agaricomycotina</taxon>
        <taxon>Agaricomycetes</taxon>
        <taxon>Russulales</taxon>
        <taxon>Hericiaceae</taxon>
        <taxon>Dentipellis</taxon>
    </lineage>
</organism>
<dbReference type="SUPFAM" id="SSF51445">
    <property type="entry name" value="(Trans)glycosidases"/>
    <property type="match status" value="1"/>
</dbReference>
<sequence length="566" mass="59460">MLPSLPLAVCLFPLFPGVPSFPFGPSHDVQNPPDSPSKRDGATATHTHTATVIKEAVVTRTTTITASGDAGTARVSGHSSASMDEAQIYFLPPNALPTSPPIPADSSVITTQDDGDPNAVGDDPLFSNHTSNLPQQAAKPLQGPFVMAYYPDWVADAFPPEKIDFSRFDWIDFAFAVPNEKFGLGFDGTSAGPDLLRRLVAAAHAKGKKVKLSIGGWTGSKYFSLAVASAKSRQTFVNNIISLYKQFNLDGIDIDWEYPGQDGNPGNNINPSDTSNFLAFLKLLRATLPPTARISAAVQTQPFVDAHGKPLTNAAPFANVLDWVLMMNYDIWGSSSNPGPNAPLSDACHNSTQPGASADSAVRAWTAAGFPPSKLVLGVPSYGYISKSSSMRLRGRQAADDSSTSDSDGGAGNDNGSGNGNSSNGTNTDASGGGDGSGTFANGTLPEDPARTSKQVLNDDGNAGDGQLQFRSLVSQGVLCPVKGAHGAYNGCNGFTRYWDGCSNTPFLRSAGAGQVVTYDDAQSLGLKASYAHQRGILGVNMFDVHGDTDKWELVDSLRAGLRVAH</sequence>
<feature type="compositionally biased region" description="Gly residues" evidence="9">
    <location>
        <begin position="409"/>
        <end position="419"/>
    </location>
</feature>
<protein>
    <recommendedName>
        <fullName evidence="11">GH18 domain-containing protein</fullName>
    </recommendedName>
</protein>
<dbReference type="InterPro" id="IPR001579">
    <property type="entry name" value="Glyco_hydro_18_chit_AS"/>
</dbReference>
<feature type="region of interest" description="Disordered" evidence="9">
    <location>
        <begin position="100"/>
        <end position="127"/>
    </location>
</feature>
<name>A0A4Y9Z1Q7_9AGAM</name>
<dbReference type="Gene3D" id="3.20.20.80">
    <property type="entry name" value="Glycosidases"/>
    <property type="match status" value="1"/>
</dbReference>
<dbReference type="GO" id="GO:0008843">
    <property type="term" value="F:endochitinase activity"/>
    <property type="evidence" value="ECO:0007669"/>
    <property type="project" value="UniProtKB-EC"/>
</dbReference>
<feature type="signal peptide" evidence="10">
    <location>
        <begin position="1"/>
        <end position="20"/>
    </location>
</feature>
<feature type="compositionally biased region" description="Low complexity" evidence="9">
    <location>
        <begin position="420"/>
        <end position="430"/>
    </location>
</feature>
<accession>A0A4Y9Z1Q7</accession>
<dbReference type="STRING" id="205917.A0A4Y9Z1Q7"/>
<keyword evidence="4" id="KW-0119">Carbohydrate metabolism</keyword>
<dbReference type="GO" id="GO:0008061">
    <property type="term" value="F:chitin binding"/>
    <property type="evidence" value="ECO:0007669"/>
    <property type="project" value="InterPro"/>
</dbReference>
<evidence type="ECO:0000313" key="12">
    <source>
        <dbReference type="EMBL" id="TFY67791.1"/>
    </source>
</evidence>
<proteinExistence type="inferred from homology"/>
<dbReference type="Gene3D" id="3.10.50.10">
    <property type="match status" value="1"/>
</dbReference>
<feature type="region of interest" description="Disordered" evidence="9">
    <location>
        <begin position="25"/>
        <end position="49"/>
    </location>
</feature>
<dbReference type="PANTHER" id="PTHR11177:SF392">
    <property type="entry name" value="HAP41P"/>
    <property type="match status" value="1"/>
</dbReference>
<dbReference type="AlphaFoldDB" id="A0A4Y9Z1Q7"/>
<evidence type="ECO:0000256" key="5">
    <source>
        <dbReference type="ARBA" id="ARBA00023295"/>
    </source>
</evidence>
<comment type="catalytic activity">
    <reaction evidence="1">
        <text>Random endo-hydrolysis of N-acetyl-beta-D-glucosaminide (1-&gt;4)-beta-linkages in chitin and chitodextrins.</text>
        <dbReference type="EC" id="3.2.1.14"/>
    </reaction>
</comment>
<evidence type="ECO:0000259" key="11">
    <source>
        <dbReference type="PROSITE" id="PS51910"/>
    </source>
</evidence>
<dbReference type="InterPro" id="IPR050314">
    <property type="entry name" value="Glycosyl_Hydrlase_18"/>
</dbReference>
<evidence type="ECO:0000256" key="8">
    <source>
        <dbReference type="RuleBase" id="RU004453"/>
    </source>
</evidence>
<evidence type="ECO:0000256" key="9">
    <source>
        <dbReference type="SAM" id="MobiDB-lite"/>
    </source>
</evidence>
<evidence type="ECO:0000256" key="7">
    <source>
        <dbReference type="RuleBase" id="RU000489"/>
    </source>
</evidence>
<feature type="domain" description="GH18" evidence="11">
    <location>
        <begin position="144"/>
        <end position="565"/>
    </location>
</feature>
<dbReference type="PROSITE" id="PS51910">
    <property type="entry name" value="GH18_2"/>
    <property type="match status" value="1"/>
</dbReference>
<feature type="region of interest" description="Disordered" evidence="9">
    <location>
        <begin position="393"/>
        <end position="462"/>
    </location>
</feature>
<evidence type="ECO:0000256" key="6">
    <source>
        <dbReference type="ARBA" id="ARBA00023326"/>
    </source>
</evidence>
<comment type="similarity">
    <text evidence="8">Belongs to the glycosyl hydrolase 18 family.</text>
</comment>
<dbReference type="PROSITE" id="PS01095">
    <property type="entry name" value="GH18_1"/>
    <property type="match status" value="1"/>
</dbReference>
<dbReference type="InterPro" id="IPR011583">
    <property type="entry name" value="Chitinase_II/V-like_cat"/>
</dbReference>
<evidence type="ECO:0000256" key="3">
    <source>
        <dbReference type="ARBA" id="ARBA00023024"/>
    </source>
</evidence>
<evidence type="ECO:0000313" key="13">
    <source>
        <dbReference type="Proteomes" id="UP000298327"/>
    </source>
</evidence>
<dbReference type="PANTHER" id="PTHR11177">
    <property type="entry name" value="CHITINASE"/>
    <property type="match status" value="1"/>
</dbReference>
<dbReference type="InterPro" id="IPR029070">
    <property type="entry name" value="Chitinase_insertion_sf"/>
</dbReference>
<dbReference type="InterPro" id="IPR001223">
    <property type="entry name" value="Glyco_hydro18_cat"/>
</dbReference>
<keyword evidence="3" id="KW-0146">Chitin degradation</keyword>
<keyword evidence="2 7" id="KW-0378">Hydrolase</keyword>
<dbReference type="Proteomes" id="UP000298327">
    <property type="component" value="Unassembled WGS sequence"/>
</dbReference>
<reference evidence="12 13" key="1">
    <citation type="submission" date="2019-02" db="EMBL/GenBank/DDBJ databases">
        <title>Genome sequencing of the rare red list fungi Dentipellis fragilis.</title>
        <authorList>
            <person name="Buettner E."/>
            <person name="Kellner H."/>
        </authorList>
    </citation>
    <scope>NUCLEOTIDE SEQUENCE [LARGE SCALE GENOMIC DNA]</scope>
    <source>
        <strain evidence="12 13">DSM 105465</strain>
    </source>
</reference>
<keyword evidence="10" id="KW-0732">Signal</keyword>
<dbReference type="OrthoDB" id="73875at2759"/>
<evidence type="ECO:0000256" key="10">
    <source>
        <dbReference type="SAM" id="SignalP"/>
    </source>
</evidence>
<gene>
    <name evidence="12" type="ORF">EVG20_g3819</name>
</gene>
<dbReference type="GO" id="GO:0006032">
    <property type="term" value="P:chitin catabolic process"/>
    <property type="evidence" value="ECO:0007669"/>
    <property type="project" value="UniProtKB-KW"/>
</dbReference>
<dbReference type="EMBL" id="SEOQ01000181">
    <property type="protein sequence ID" value="TFY67791.1"/>
    <property type="molecule type" value="Genomic_DNA"/>
</dbReference>
<evidence type="ECO:0000256" key="1">
    <source>
        <dbReference type="ARBA" id="ARBA00000822"/>
    </source>
</evidence>
<dbReference type="Pfam" id="PF00704">
    <property type="entry name" value="Glyco_hydro_18"/>
    <property type="match status" value="1"/>
</dbReference>
<dbReference type="GO" id="GO:0005576">
    <property type="term" value="C:extracellular region"/>
    <property type="evidence" value="ECO:0007669"/>
    <property type="project" value="TreeGrafter"/>
</dbReference>
<evidence type="ECO:0000256" key="4">
    <source>
        <dbReference type="ARBA" id="ARBA00023277"/>
    </source>
</evidence>
<dbReference type="InterPro" id="IPR017853">
    <property type="entry name" value="GH"/>
</dbReference>
<evidence type="ECO:0000256" key="2">
    <source>
        <dbReference type="ARBA" id="ARBA00022801"/>
    </source>
</evidence>